<comment type="catalytic activity">
    <reaction evidence="7">
        <text>L-histidinol phosphate + H2O = L-histidinol + phosphate</text>
        <dbReference type="Rhea" id="RHEA:14465"/>
        <dbReference type="ChEBI" id="CHEBI:15377"/>
        <dbReference type="ChEBI" id="CHEBI:43474"/>
        <dbReference type="ChEBI" id="CHEBI:57699"/>
        <dbReference type="ChEBI" id="CHEBI:57980"/>
        <dbReference type="EC" id="3.1.3.15"/>
    </reaction>
</comment>
<dbReference type="EMBL" id="QMDX01000002">
    <property type="protein sequence ID" value="TSD15411.1"/>
    <property type="molecule type" value="Genomic_DNA"/>
</dbReference>
<dbReference type="InterPro" id="IPR010140">
    <property type="entry name" value="Histidinol_P_phosphatase_HisJ"/>
</dbReference>
<dbReference type="PANTHER" id="PTHR21039">
    <property type="entry name" value="HISTIDINOL PHOSPHATASE-RELATED"/>
    <property type="match status" value="1"/>
</dbReference>
<dbReference type="InterPro" id="IPR016195">
    <property type="entry name" value="Pol/histidinol_Pase-like"/>
</dbReference>
<evidence type="ECO:0000256" key="3">
    <source>
        <dbReference type="ARBA" id="ARBA00013085"/>
    </source>
</evidence>
<dbReference type="PANTHER" id="PTHR21039:SF0">
    <property type="entry name" value="HISTIDINOL-PHOSPHATASE"/>
    <property type="match status" value="1"/>
</dbReference>
<accession>A0A554NDD9</accession>
<dbReference type="GO" id="GO:0004401">
    <property type="term" value="F:histidinol-phosphatase activity"/>
    <property type="evidence" value="ECO:0007669"/>
    <property type="project" value="UniProtKB-EC"/>
</dbReference>
<reference evidence="9 10" key="1">
    <citation type="submission" date="2018-06" db="EMBL/GenBank/DDBJ databases">
        <title>Natronomonas sp. F16-60 a new haloarchaeon isolated from a solar saltern of Isla Cristina, Huelva, Spain.</title>
        <authorList>
            <person name="Duran-Viseras A."/>
            <person name="Sanchez-Porro C."/>
            <person name="Ventosa A."/>
        </authorList>
    </citation>
    <scope>NUCLEOTIDE SEQUENCE [LARGE SCALE GENOMIC DNA]</scope>
    <source>
        <strain evidence="9 10">F16-60</strain>
    </source>
</reference>
<name>A0A554NDD9_9EURY</name>
<dbReference type="AlphaFoldDB" id="A0A554NDD9"/>
<keyword evidence="5" id="KW-0378">Hydrolase</keyword>
<dbReference type="Gene3D" id="3.20.20.140">
    <property type="entry name" value="Metal-dependent hydrolases"/>
    <property type="match status" value="1"/>
</dbReference>
<evidence type="ECO:0000313" key="9">
    <source>
        <dbReference type="EMBL" id="TSD15411.1"/>
    </source>
</evidence>
<dbReference type="GO" id="GO:0005737">
    <property type="term" value="C:cytoplasm"/>
    <property type="evidence" value="ECO:0007669"/>
    <property type="project" value="TreeGrafter"/>
</dbReference>
<evidence type="ECO:0000256" key="7">
    <source>
        <dbReference type="ARBA" id="ARBA00049158"/>
    </source>
</evidence>
<comment type="pathway">
    <text evidence="1">Amino-acid biosynthesis; L-histidine biosynthesis; L-histidine from 5-phospho-alpha-D-ribose 1-diphosphate: step 8/9.</text>
</comment>
<dbReference type="Pfam" id="PF02811">
    <property type="entry name" value="PHP"/>
    <property type="match status" value="1"/>
</dbReference>
<comment type="caution">
    <text evidence="9">The sequence shown here is derived from an EMBL/GenBank/DDBJ whole genome shotgun (WGS) entry which is preliminary data.</text>
</comment>
<evidence type="ECO:0000256" key="1">
    <source>
        <dbReference type="ARBA" id="ARBA00004970"/>
    </source>
</evidence>
<dbReference type="SUPFAM" id="SSF89550">
    <property type="entry name" value="PHP domain-like"/>
    <property type="match status" value="1"/>
</dbReference>
<proteinExistence type="inferred from homology"/>
<dbReference type="InterPro" id="IPR004013">
    <property type="entry name" value="PHP_dom"/>
</dbReference>
<keyword evidence="10" id="KW-1185">Reference proteome</keyword>
<evidence type="ECO:0000256" key="4">
    <source>
        <dbReference type="ARBA" id="ARBA00022605"/>
    </source>
</evidence>
<evidence type="ECO:0000259" key="8">
    <source>
        <dbReference type="Pfam" id="PF02811"/>
    </source>
</evidence>
<dbReference type="EC" id="3.1.3.15" evidence="3"/>
<feature type="domain" description="PHP" evidence="8">
    <location>
        <begin position="1"/>
        <end position="167"/>
    </location>
</feature>
<dbReference type="UniPathway" id="UPA00031">
    <property type="reaction ID" value="UER00013"/>
</dbReference>
<keyword evidence="4" id="KW-0028">Amino-acid biosynthesis</keyword>
<keyword evidence="6" id="KW-0368">Histidine biosynthesis</keyword>
<gene>
    <name evidence="9" type="ORF">DP107_03925</name>
</gene>
<evidence type="ECO:0000256" key="2">
    <source>
        <dbReference type="ARBA" id="ARBA00009152"/>
    </source>
</evidence>
<evidence type="ECO:0000313" key="10">
    <source>
        <dbReference type="Proteomes" id="UP000319894"/>
    </source>
</evidence>
<dbReference type="Proteomes" id="UP000319894">
    <property type="component" value="Unassembled WGS sequence"/>
</dbReference>
<sequence>MVGAAAETGLDGIGITDHCNVSAGADHDRRKKVMGFNLDQTFERRREGIEAVRERFDVDVHDAVEMDYEPDDEAAVADFLETADFDYAIGSVHYLDGVNVHFGSYFAEKSRAERRELVDRYFEKLVALVESELFEIAAHPDLFERTPELRGLATDDHYHAVAEAFRSSRTVPELNAGRALDTYGEFHPAPRFIEVLLDHDVRFTIGTDSHDPGEIEPRIEAMEELCERHGIEPELF</sequence>
<dbReference type="InParanoid" id="A0A554NDD9"/>
<comment type="similarity">
    <text evidence="2">Belongs to the PHP hydrolase family. HisK subfamily.</text>
</comment>
<dbReference type="GO" id="GO:0000105">
    <property type="term" value="P:L-histidine biosynthetic process"/>
    <property type="evidence" value="ECO:0007669"/>
    <property type="project" value="UniProtKB-UniPathway"/>
</dbReference>
<protein>
    <recommendedName>
        <fullName evidence="3">histidinol-phosphatase</fullName>
        <ecNumber evidence="3">3.1.3.15</ecNumber>
    </recommendedName>
</protein>
<evidence type="ECO:0000256" key="6">
    <source>
        <dbReference type="ARBA" id="ARBA00023102"/>
    </source>
</evidence>
<evidence type="ECO:0000256" key="5">
    <source>
        <dbReference type="ARBA" id="ARBA00022801"/>
    </source>
</evidence>
<organism evidence="9 10">
    <name type="scientific">Haloglomus irregulare</name>
    <dbReference type="NCBI Taxonomy" id="2234134"/>
    <lineage>
        <taxon>Archaea</taxon>
        <taxon>Methanobacteriati</taxon>
        <taxon>Methanobacteriota</taxon>
        <taxon>Stenosarchaea group</taxon>
        <taxon>Halobacteria</taxon>
        <taxon>Halobacteriales</taxon>
        <taxon>Natronomonadaceae</taxon>
        <taxon>Haloglomus</taxon>
    </lineage>
</organism>